<keyword evidence="1" id="KW-0547">Nucleotide-binding</keyword>
<proteinExistence type="predicted"/>
<dbReference type="RefSeq" id="WP_012536025.1">
    <property type="nucleotide sequence ID" value="NZ_AP025160.1"/>
</dbReference>
<dbReference type="CDD" id="cd05907">
    <property type="entry name" value="VL_LC_FACS_like"/>
    <property type="match status" value="1"/>
</dbReference>
<evidence type="ECO:0000259" key="4">
    <source>
        <dbReference type="Pfam" id="PF00501"/>
    </source>
</evidence>
<dbReference type="SUPFAM" id="SSF56801">
    <property type="entry name" value="Acetyl-CoA synthetase-like"/>
    <property type="match status" value="1"/>
</dbReference>
<dbReference type="InterPro" id="IPR020845">
    <property type="entry name" value="AMP-binding_CS"/>
</dbReference>
<protein>
    <submittedName>
        <fullName evidence="5">Long-chain fatty acid--CoA ligase</fullName>
    </submittedName>
</protein>
<keyword evidence="5" id="KW-0436">Ligase</keyword>
<feature type="domain" description="AMP-dependent synthetase/ligase" evidence="4">
    <location>
        <begin position="18"/>
        <end position="416"/>
    </location>
</feature>
<comment type="caution">
    <text evidence="5">The sequence shown here is derived from an EMBL/GenBank/DDBJ whole genome shotgun (WGS) entry which is preliminary data.</text>
</comment>
<dbReference type="Pfam" id="PF23562">
    <property type="entry name" value="AMP-binding_C_3"/>
    <property type="match status" value="1"/>
</dbReference>
<evidence type="ECO:0000313" key="6">
    <source>
        <dbReference type="Proteomes" id="UP000248886"/>
    </source>
</evidence>
<dbReference type="OrthoDB" id="5287404at2"/>
<evidence type="ECO:0000256" key="1">
    <source>
        <dbReference type="ARBA" id="ARBA00022741"/>
    </source>
</evidence>
<dbReference type="GO" id="GO:0016020">
    <property type="term" value="C:membrane"/>
    <property type="evidence" value="ECO:0007669"/>
    <property type="project" value="TreeGrafter"/>
</dbReference>
<evidence type="ECO:0000256" key="3">
    <source>
        <dbReference type="ARBA" id="ARBA00024484"/>
    </source>
</evidence>
<dbReference type="EMBL" id="QKQP01000001">
    <property type="protein sequence ID" value="PZD82759.1"/>
    <property type="molecule type" value="Genomic_DNA"/>
</dbReference>
<accession>A0A2W1K7E8</accession>
<evidence type="ECO:0000313" key="5">
    <source>
        <dbReference type="EMBL" id="PZD82759.1"/>
    </source>
</evidence>
<sequence length="580" mass="62822">MTIDLGHFQSLPEGLFARCARAPGGTIALQRQDDVFQPMTAAAFAGQVRARARGLLHLGVRRGERVILMAPNSVDWAIMDFAILNVGAITVPLYPTFSPREIHFVLGDSGAGLILLEGAAEWQRLGGEGGWGVADDRILLRDAAAAQNAGLRHWASLENEGATVPDSGLEERLAGLQRQQTATIVYTSGTTGWPKGVMLSHGNILSNIEGFLPLVPLHAGQRLLSILPLSHVFERGTGHFGAYLLGLEVAYAERPDTVLRDMATSHPNIVVAVPRVFQLLYGRVRRGIEDRPGLLGRFLRRGAGLDPHGRPAARWQRSLTRRLLIRSLRKKLGGRLRFFVSGGAPLDAGITRFFVDLGLPIVEGYGMTEASPVIAANPLEAIHPGTVGRFLPNLEGRLAADGEILVRGPSVMLGYWNNESATGEALVDGWLHTGDVGSLDPDGYLRISDRKKDLIVNSAGENIPPQKIEMRLMAQALIEQAVVFGDRMPYLVALIFPNQEVLKARAVDHADEAATRKAVQKAIATALADLPSHEQVKRFALLPEALSETNGELTPTLKVKRRVVAEHYAALLTQMGSGKS</sequence>
<reference evidence="5 6" key="1">
    <citation type="submission" date="2018-06" db="EMBL/GenBank/DDBJ databases">
        <title>Draft sequence of Acidithiobacillus ferrooxidans CCM 4253.</title>
        <authorList>
            <person name="Moya-Beltran A."/>
            <person name="Castro M."/>
            <person name="Covarrubias P.C."/>
            <person name="Issotta F."/>
            <person name="Janiczek O."/>
            <person name="Mandl M."/>
            <person name="Kucera J."/>
            <person name="Quatrini R."/>
        </authorList>
    </citation>
    <scope>NUCLEOTIDE SEQUENCE [LARGE SCALE GENOMIC DNA]</scope>
    <source>
        <strain evidence="5 6">CCM 4253</strain>
    </source>
</reference>
<dbReference type="Pfam" id="PF00501">
    <property type="entry name" value="AMP-binding"/>
    <property type="match status" value="1"/>
</dbReference>
<dbReference type="AlphaFoldDB" id="A0A2W1K7E8"/>
<name>A0A2W1K7E8_ACIFR</name>
<evidence type="ECO:0000256" key="2">
    <source>
        <dbReference type="ARBA" id="ARBA00022840"/>
    </source>
</evidence>
<dbReference type="PANTHER" id="PTHR43272">
    <property type="entry name" value="LONG-CHAIN-FATTY-ACID--COA LIGASE"/>
    <property type="match status" value="1"/>
</dbReference>
<dbReference type="Proteomes" id="UP000248886">
    <property type="component" value="Unassembled WGS sequence"/>
</dbReference>
<dbReference type="InterPro" id="IPR045851">
    <property type="entry name" value="AMP-bd_C_sf"/>
</dbReference>
<dbReference type="InterPro" id="IPR042099">
    <property type="entry name" value="ANL_N_sf"/>
</dbReference>
<dbReference type="PANTHER" id="PTHR43272:SF33">
    <property type="entry name" value="AMP-BINDING DOMAIN-CONTAINING PROTEIN-RELATED"/>
    <property type="match status" value="1"/>
</dbReference>
<comment type="catalytic activity">
    <reaction evidence="3">
        <text>a long-chain fatty acid + ATP + CoA = a long-chain fatty acyl-CoA + AMP + diphosphate</text>
        <dbReference type="Rhea" id="RHEA:15421"/>
        <dbReference type="ChEBI" id="CHEBI:30616"/>
        <dbReference type="ChEBI" id="CHEBI:33019"/>
        <dbReference type="ChEBI" id="CHEBI:57287"/>
        <dbReference type="ChEBI" id="CHEBI:57560"/>
        <dbReference type="ChEBI" id="CHEBI:83139"/>
        <dbReference type="ChEBI" id="CHEBI:456215"/>
        <dbReference type="EC" id="6.2.1.3"/>
    </reaction>
    <physiologicalReaction direction="left-to-right" evidence="3">
        <dbReference type="Rhea" id="RHEA:15422"/>
    </physiologicalReaction>
</comment>
<dbReference type="Gene3D" id="3.30.300.30">
    <property type="match status" value="1"/>
</dbReference>
<dbReference type="Gene3D" id="3.40.50.12780">
    <property type="entry name" value="N-terminal domain of ligase-like"/>
    <property type="match status" value="1"/>
</dbReference>
<dbReference type="GO" id="GO:0004467">
    <property type="term" value="F:long-chain fatty acid-CoA ligase activity"/>
    <property type="evidence" value="ECO:0007669"/>
    <property type="project" value="UniProtKB-EC"/>
</dbReference>
<dbReference type="InterPro" id="IPR000873">
    <property type="entry name" value="AMP-dep_synth/lig_dom"/>
</dbReference>
<keyword evidence="2" id="KW-0067">ATP-binding</keyword>
<organism evidence="5 6">
    <name type="scientific">Acidithiobacillus ferrooxidans</name>
    <name type="common">Thiobacillus ferrooxidans</name>
    <dbReference type="NCBI Taxonomy" id="920"/>
    <lineage>
        <taxon>Bacteria</taxon>
        <taxon>Pseudomonadati</taxon>
        <taxon>Pseudomonadota</taxon>
        <taxon>Acidithiobacillia</taxon>
        <taxon>Acidithiobacillales</taxon>
        <taxon>Acidithiobacillaceae</taxon>
        <taxon>Acidithiobacillus</taxon>
    </lineage>
</organism>
<gene>
    <name evidence="5" type="ORF">DN052_07100</name>
</gene>
<dbReference type="GO" id="GO:0005524">
    <property type="term" value="F:ATP binding"/>
    <property type="evidence" value="ECO:0007669"/>
    <property type="project" value="UniProtKB-KW"/>
</dbReference>
<dbReference type="PROSITE" id="PS00455">
    <property type="entry name" value="AMP_BINDING"/>
    <property type="match status" value="1"/>
</dbReference>